<keyword evidence="2" id="KW-0812">Transmembrane</keyword>
<sequence>MSDSTIYFSNRQLTSNFIWFKTNSKPLSLFIGSLAALLIAIPFMLPYLFIPIQDHGGEVALHLLLPLLILALLGKLLEEVLFRGFLQNYLKHAVCNNRSITLSRLIFGEGHLFIFYGGLVCAYVLEKYGLMSATITHGLAIFIFSAGLI</sequence>
<protein>
    <submittedName>
        <fullName evidence="4">CPBP family intramembrane metalloprotease</fullName>
    </submittedName>
</protein>
<comment type="similarity">
    <text evidence="1">Belongs to the UPF0177 family.</text>
</comment>
<keyword evidence="4" id="KW-0645">Protease</keyword>
<evidence type="ECO:0000313" key="4">
    <source>
        <dbReference type="EMBL" id="MBA5729244.1"/>
    </source>
</evidence>
<feature type="transmembrane region" description="Helical" evidence="2">
    <location>
        <begin position="131"/>
        <end position="148"/>
    </location>
</feature>
<dbReference type="AlphaFoldDB" id="A0A839A5X7"/>
<feature type="transmembrane region" description="Helical" evidence="2">
    <location>
        <begin position="27"/>
        <end position="47"/>
    </location>
</feature>
<dbReference type="RefSeq" id="WP_218930945.1">
    <property type="nucleotide sequence ID" value="NZ_JACAOA010000011.1"/>
</dbReference>
<dbReference type="GO" id="GO:0006508">
    <property type="term" value="P:proteolysis"/>
    <property type="evidence" value="ECO:0007669"/>
    <property type="project" value="UniProtKB-KW"/>
</dbReference>
<evidence type="ECO:0000313" key="5">
    <source>
        <dbReference type="Proteomes" id="UP000571018"/>
    </source>
</evidence>
<dbReference type="GO" id="GO:0004175">
    <property type="term" value="F:endopeptidase activity"/>
    <property type="evidence" value="ECO:0007669"/>
    <property type="project" value="UniProtKB-ARBA"/>
</dbReference>
<reference evidence="4 5" key="1">
    <citation type="submission" date="2020-06" db="EMBL/GenBank/DDBJ databases">
        <title>Reclassification of Facklamia ignava, Facklamia soureckii and Facklami tabacinasalis as Falseniella iganva gen. nov., comb. nov., Hutsoniella ignava gen. nov., comb. nov., and Ruoffia tabacinasalis gen. nov., comb. nov and description of Ruoffia haltotolerans sp. nov., isolated from hypersaline Inland Sea of Qatar.</title>
        <authorList>
            <person name="Fotedar R."/>
            <person name="Sankaranarayanan K."/>
            <person name="Lawson P."/>
            <person name="Caldwell M."/>
            <person name="Zeyara A."/>
            <person name="Al Malki A."/>
            <person name="Ali M."/>
        </authorList>
    </citation>
    <scope>NUCLEOTIDE SEQUENCE [LARGE SCALE GENOMIC DNA]</scope>
    <source>
        <strain evidence="4 5">INB8</strain>
    </source>
</reference>
<evidence type="ECO:0000256" key="2">
    <source>
        <dbReference type="SAM" id="Phobius"/>
    </source>
</evidence>
<keyword evidence="4" id="KW-0482">Metalloprotease</keyword>
<evidence type="ECO:0000259" key="3">
    <source>
        <dbReference type="Pfam" id="PF02517"/>
    </source>
</evidence>
<keyword evidence="2" id="KW-1133">Transmembrane helix</keyword>
<dbReference type="EMBL" id="JACAOA010000011">
    <property type="protein sequence ID" value="MBA5729244.1"/>
    <property type="molecule type" value="Genomic_DNA"/>
</dbReference>
<keyword evidence="2" id="KW-0472">Membrane</keyword>
<dbReference type="GO" id="GO:0080120">
    <property type="term" value="P:CAAX-box protein maturation"/>
    <property type="evidence" value="ECO:0007669"/>
    <property type="project" value="UniProtKB-ARBA"/>
</dbReference>
<dbReference type="Proteomes" id="UP000571018">
    <property type="component" value="Unassembled WGS sequence"/>
</dbReference>
<name>A0A839A5X7_9LACT</name>
<feature type="transmembrane region" description="Helical" evidence="2">
    <location>
        <begin position="105"/>
        <end position="125"/>
    </location>
</feature>
<organism evidence="4 5">
    <name type="scientific">Ruoffia halotolerans</name>
    <dbReference type="NCBI Taxonomy" id="2748684"/>
    <lineage>
        <taxon>Bacteria</taxon>
        <taxon>Bacillati</taxon>
        <taxon>Bacillota</taxon>
        <taxon>Bacilli</taxon>
        <taxon>Lactobacillales</taxon>
        <taxon>Aerococcaceae</taxon>
        <taxon>Ruoffia</taxon>
    </lineage>
</organism>
<gene>
    <name evidence="4" type="ORF">HW423_05540</name>
</gene>
<dbReference type="InterPro" id="IPR003675">
    <property type="entry name" value="Rce1/LyrA-like_dom"/>
</dbReference>
<keyword evidence="4" id="KW-0378">Hydrolase</keyword>
<accession>A0A839A5X7</accession>
<feature type="transmembrane region" description="Helical" evidence="2">
    <location>
        <begin position="59"/>
        <end position="77"/>
    </location>
</feature>
<proteinExistence type="inferred from homology"/>
<evidence type="ECO:0000256" key="1">
    <source>
        <dbReference type="ARBA" id="ARBA00009067"/>
    </source>
</evidence>
<dbReference type="Pfam" id="PF02517">
    <property type="entry name" value="Rce1-like"/>
    <property type="match status" value="1"/>
</dbReference>
<comment type="caution">
    <text evidence="4">The sequence shown here is derived from an EMBL/GenBank/DDBJ whole genome shotgun (WGS) entry which is preliminary data.</text>
</comment>
<feature type="domain" description="CAAX prenyl protease 2/Lysostaphin resistance protein A-like" evidence="3">
    <location>
        <begin position="62"/>
        <end position="140"/>
    </location>
</feature>
<keyword evidence="5" id="KW-1185">Reference proteome</keyword>
<dbReference type="GO" id="GO:0008237">
    <property type="term" value="F:metallopeptidase activity"/>
    <property type="evidence" value="ECO:0007669"/>
    <property type="project" value="UniProtKB-KW"/>
</dbReference>